<dbReference type="EMBL" id="CP070496">
    <property type="protein sequence ID" value="QSB04195.1"/>
    <property type="molecule type" value="Genomic_DNA"/>
</dbReference>
<dbReference type="Proteomes" id="UP000662939">
    <property type="component" value="Chromosome"/>
</dbReference>
<evidence type="ECO:0000313" key="1">
    <source>
        <dbReference type="EMBL" id="QSB04195.1"/>
    </source>
</evidence>
<dbReference type="AlphaFoldDB" id="A0A895XMG7"/>
<dbReference type="KEGG" id="nav:JQS30_10260"/>
<protein>
    <submittedName>
        <fullName evidence="1">Uncharacterized protein</fullName>
    </submittedName>
</protein>
<gene>
    <name evidence="1" type="ORF">JQS30_10260</name>
</gene>
<reference evidence="1" key="1">
    <citation type="submission" date="2021-02" db="EMBL/GenBank/DDBJ databases">
        <title>Natronoglycomyces albus gen. nov., sp. nov, a haloalkaliphilic actinobacterium from a soda solonchak soil.</title>
        <authorList>
            <person name="Sorokin D.Y."/>
            <person name="Khijniak T.V."/>
            <person name="Zakharycheva A.P."/>
            <person name="Boueva O.V."/>
            <person name="Ariskina E.V."/>
            <person name="Hahnke R.L."/>
            <person name="Bunk B."/>
            <person name="Sproer C."/>
            <person name="Schumann P."/>
            <person name="Evtushenko L.I."/>
            <person name="Kublanov I.V."/>
        </authorList>
    </citation>
    <scope>NUCLEOTIDE SEQUENCE</scope>
    <source>
        <strain evidence="1">DSM 106290</strain>
    </source>
</reference>
<proteinExistence type="predicted"/>
<name>A0A895XMG7_9ACTN</name>
<accession>A0A895XMG7</accession>
<dbReference type="RefSeq" id="WP_213170195.1">
    <property type="nucleotide sequence ID" value="NZ_CP070496.1"/>
</dbReference>
<evidence type="ECO:0000313" key="2">
    <source>
        <dbReference type="Proteomes" id="UP000662939"/>
    </source>
</evidence>
<organism evidence="1 2">
    <name type="scientific">Natronoglycomyces albus</name>
    <dbReference type="NCBI Taxonomy" id="2811108"/>
    <lineage>
        <taxon>Bacteria</taxon>
        <taxon>Bacillati</taxon>
        <taxon>Actinomycetota</taxon>
        <taxon>Actinomycetes</taxon>
        <taxon>Glycomycetales</taxon>
        <taxon>Glycomycetaceae</taxon>
        <taxon>Natronoglycomyces</taxon>
    </lineage>
</organism>
<sequence>MLVECISSDEVREWVDDKGDIHRNVHHLQQISVGTRYEVHGIVMGGDRIAYLVAGDKDDTDPNVYPMMIQDKNFVIVDPAIPADWYSWRGRILCYFCGENCDCGANPPVQFCIGYKEFALSLRHGIGLSERNPDDLLIFYKVIHGIREK</sequence>
<keyword evidence="2" id="KW-1185">Reference proteome</keyword>